<organism evidence="1 2">
    <name type="scientific">Salmonella enterica subsp. arizonae</name>
    <dbReference type="NCBI Taxonomy" id="59203"/>
    <lineage>
        <taxon>Bacteria</taxon>
        <taxon>Pseudomonadati</taxon>
        <taxon>Pseudomonadota</taxon>
        <taxon>Gammaproteobacteria</taxon>
        <taxon>Enterobacterales</taxon>
        <taxon>Enterobacteriaceae</taxon>
        <taxon>Salmonella</taxon>
    </lineage>
</organism>
<proteinExistence type="predicted"/>
<protein>
    <submittedName>
        <fullName evidence="1">Uncharacterized protein</fullName>
    </submittedName>
</protein>
<dbReference type="EMBL" id="UGWZ01000001">
    <property type="protein sequence ID" value="SUG13182.1"/>
    <property type="molecule type" value="Genomic_DNA"/>
</dbReference>
<sequence>MQQLKTVLFAKFSKAFNQLFLQAIKLIAAFRQIARVDLIFQPNPLKKRRFIQ</sequence>
<name>A0A379RYQ0_SALER</name>
<dbReference type="AlphaFoldDB" id="A0A379RYQ0"/>
<evidence type="ECO:0000313" key="2">
    <source>
        <dbReference type="Proteomes" id="UP000254124"/>
    </source>
</evidence>
<accession>A0A379RYQ0</accession>
<gene>
    <name evidence="1" type="ORF">NCTC7295_00748</name>
</gene>
<evidence type="ECO:0000313" key="1">
    <source>
        <dbReference type="EMBL" id="SUG13182.1"/>
    </source>
</evidence>
<dbReference type="Proteomes" id="UP000254124">
    <property type="component" value="Unassembled WGS sequence"/>
</dbReference>
<reference evidence="1 2" key="1">
    <citation type="submission" date="2018-06" db="EMBL/GenBank/DDBJ databases">
        <authorList>
            <consortium name="Pathogen Informatics"/>
            <person name="Doyle S."/>
        </authorList>
    </citation>
    <scope>NUCLEOTIDE SEQUENCE [LARGE SCALE GENOMIC DNA]</scope>
    <source>
        <strain evidence="1 2">NCTC7295</strain>
    </source>
</reference>